<dbReference type="Proteomes" id="UP000838160">
    <property type="component" value="Unassembled WGS sequence"/>
</dbReference>
<organism evidence="3 4">
    <name type="scientific">Vibrio hippocampi</name>
    <dbReference type="NCBI Taxonomy" id="654686"/>
    <lineage>
        <taxon>Bacteria</taxon>
        <taxon>Pseudomonadati</taxon>
        <taxon>Pseudomonadota</taxon>
        <taxon>Gammaproteobacteria</taxon>
        <taxon>Vibrionales</taxon>
        <taxon>Vibrionaceae</taxon>
        <taxon>Vibrio</taxon>
    </lineage>
</organism>
<dbReference type="InterPro" id="IPR034139">
    <property type="entry name" value="TOPRIM_OLD"/>
</dbReference>
<proteinExistence type="predicted"/>
<reference evidence="3" key="1">
    <citation type="submission" date="2021-12" db="EMBL/GenBank/DDBJ databases">
        <authorList>
            <person name="Rodrigo-Torres L."/>
            <person name="Arahal R. D."/>
            <person name="Lucena T."/>
        </authorList>
    </citation>
    <scope>NUCLEOTIDE SEQUENCE</scope>
    <source>
        <strain evidence="3">CECT 8226</strain>
    </source>
</reference>
<dbReference type="PANTHER" id="PTHR43581:SF4">
    <property type="entry name" value="ATP_GTP PHOSPHATASE"/>
    <property type="match status" value="1"/>
</dbReference>
<name>A0ABM8ZND7_9VIBR</name>
<accession>A0ABM8ZND7</accession>
<evidence type="ECO:0000313" key="4">
    <source>
        <dbReference type="Proteomes" id="UP000838160"/>
    </source>
</evidence>
<evidence type="ECO:0000313" key="3">
    <source>
        <dbReference type="EMBL" id="CAH0529764.1"/>
    </source>
</evidence>
<feature type="domain" description="OLD protein-like TOPRIM" evidence="2">
    <location>
        <begin position="364"/>
        <end position="428"/>
    </location>
</feature>
<dbReference type="Pfam" id="PF20469">
    <property type="entry name" value="OLD-like_TOPRIM"/>
    <property type="match status" value="1"/>
</dbReference>
<dbReference type="SUPFAM" id="SSF52540">
    <property type="entry name" value="P-loop containing nucleoside triphosphate hydrolases"/>
    <property type="match status" value="1"/>
</dbReference>
<protein>
    <recommendedName>
        <fullName evidence="5">ATP-dependent endonuclease</fullName>
    </recommendedName>
</protein>
<dbReference type="InterPro" id="IPR027417">
    <property type="entry name" value="P-loop_NTPase"/>
</dbReference>
<dbReference type="PANTHER" id="PTHR43581">
    <property type="entry name" value="ATP/GTP PHOSPHATASE"/>
    <property type="match status" value="1"/>
</dbReference>
<sequence>MHLQGFRNYEDTDINFNEKTLVIGANDVGKSNMLHALRLLLDRSFSEADVEASELDFHIGKEAISTELAITIKFDEVVEESVLSTLKGCVSDNGEVYLQYRASRDNLEPRILMGESMESLDDFPRSKYLKCMNLKYVQSKRDLDKFIQREKKQLLKHAQQSLLKDEAECDEALMAEISSDLKSLNKKVSALKYVEAATNDVNVELKKLAHHNSDYEVQLDTGAIQVGDFIEKLQLGANTNGSDVLLGGDGRNNQILLALWKSRSSRENAENDSVVFYVIEEPEAHLHPHQQRKLANYLVEELSGQTIITTHSPQIAEGFSPDSIVRLYVEDGETWAADDGCSERISEAWDGMGYRMSIIPAETFFSNGVLLVEGPSEVIFYHALAEGLGYDLDFLNLSILSVDGVDFRVFIDILEGLDIPVVMRTDNDISKVPNKELWQYAGVNRCLTIINEEKWEHSEVKLTPCDMPEPDWQVVSEQLETYDVFLSRVDLETDLVSEFSQPTLKALNKTSAAAAINYLQDKKAVRMRELVIALRGNMSDLANSNIAKPLLALIKTVQE</sequence>
<dbReference type="InterPro" id="IPR022602">
    <property type="entry name" value="DUF2813"/>
</dbReference>
<dbReference type="InterPro" id="IPR051396">
    <property type="entry name" value="Bact_Antivir_Def_Nuclease"/>
</dbReference>
<dbReference type="InterPro" id="IPR041685">
    <property type="entry name" value="AAA_GajA/Old/RecF-like"/>
</dbReference>
<feature type="domain" description="Endonuclease GajA/Old nuclease/RecF-like AAA" evidence="1">
    <location>
        <begin position="132"/>
        <end position="316"/>
    </location>
</feature>
<dbReference type="Gene3D" id="3.40.50.300">
    <property type="entry name" value="P-loop containing nucleotide triphosphate hydrolases"/>
    <property type="match status" value="1"/>
</dbReference>
<evidence type="ECO:0008006" key="5">
    <source>
        <dbReference type="Google" id="ProtNLM"/>
    </source>
</evidence>
<comment type="caution">
    <text evidence="3">The sequence shown here is derived from an EMBL/GenBank/DDBJ whole genome shotgun (WGS) entry which is preliminary data.</text>
</comment>
<evidence type="ECO:0000259" key="2">
    <source>
        <dbReference type="Pfam" id="PF20469"/>
    </source>
</evidence>
<evidence type="ECO:0000259" key="1">
    <source>
        <dbReference type="Pfam" id="PF13175"/>
    </source>
</evidence>
<dbReference type="Pfam" id="PF13175">
    <property type="entry name" value="AAA_15"/>
    <property type="match status" value="1"/>
</dbReference>
<dbReference type="Pfam" id="PF11398">
    <property type="entry name" value="DUF2813"/>
    <property type="match status" value="1"/>
</dbReference>
<dbReference type="CDD" id="cd01026">
    <property type="entry name" value="TOPRIM_OLD"/>
    <property type="match status" value="1"/>
</dbReference>
<keyword evidence="4" id="KW-1185">Reference proteome</keyword>
<gene>
    <name evidence="3" type="ORF">VHP8226_03520</name>
</gene>
<dbReference type="EMBL" id="CAKLCM010000003">
    <property type="protein sequence ID" value="CAH0529764.1"/>
    <property type="molecule type" value="Genomic_DNA"/>
</dbReference>